<dbReference type="Proteomes" id="UP000030742">
    <property type="component" value="Unassembled WGS sequence"/>
</dbReference>
<name>U4TY44_DENPD</name>
<evidence type="ECO:0000313" key="1">
    <source>
        <dbReference type="EMBL" id="ERL85737.1"/>
    </source>
</evidence>
<proteinExistence type="predicted"/>
<protein>
    <submittedName>
        <fullName evidence="1">Uncharacterized protein</fullName>
    </submittedName>
</protein>
<evidence type="ECO:0000313" key="2">
    <source>
        <dbReference type="Proteomes" id="UP000030742"/>
    </source>
</evidence>
<sequence>MSATDCRKGIIYSDSVSGKLYDQIFTHKPTSLQSLDLENGETLLAFIENKKFVQIYEYKDTAYNTVETKKYQMNNGQNPGSHGRKNNKL</sequence>
<dbReference type="AlphaFoldDB" id="U4TY44"/>
<organism evidence="1 2">
    <name type="scientific">Dendroctonus ponderosae</name>
    <name type="common">Mountain pine beetle</name>
    <dbReference type="NCBI Taxonomy" id="77166"/>
    <lineage>
        <taxon>Eukaryota</taxon>
        <taxon>Metazoa</taxon>
        <taxon>Ecdysozoa</taxon>
        <taxon>Arthropoda</taxon>
        <taxon>Hexapoda</taxon>
        <taxon>Insecta</taxon>
        <taxon>Pterygota</taxon>
        <taxon>Neoptera</taxon>
        <taxon>Endopterygota</taxon>
        <taxon>Coleoptera</taxon>
        <taxon>Polyphaga</taxon>
        <taxon>Cucujiformia</taxon>
        <taxon>Curculionidae</taxon>
        <taxon>Scolytinae</taxon>
        <taxon>Dendroctonus</taxon>
    </lineage>
</organism>
<reference evidence="1 2" key="1">
    <citation type="journal article" date="2013" name="Genome Biol.">
        <title>Draft genome of the mountain pine beetle, Dendroctonus ponderosae Hopkins, a major forest pest.</title>
        <authorList>
            <person name="Keeling C.I."/>
            <person name="Yuen M.M."/>
            <person name="Liao N.Y."/>
            <person name="Docking T.R."/>
            <person name="Chan S.K."/>
            <person name="Taylor G.A."/>
            <person name="Palmquist D.L."/>
            <person name="Jackman S.D."/>
            <person name="Nguyen A."/>
            <person name="Li M."/>
            <person name="Henderson H."/>
            <person name="Janes J.K."/>
            <person name="Zhao Y."/>
            <person name="Pandoh P."/>
            <person name="Moore R."/>
            <person name="Sperling F.A."/>
            <person name="Huber D.P."/>
            <person name="Birol I."/>
            <person name="Jones S.J."/>
            <person name="Bohlmann J."/>
        </authorList>
    </citation>
    <scope>NUCLEOTIDE SEQUENCE</scope>
</reference>
<gene>
    <name evidence="1" type="ORF">D910_03152</name>
</gene>
<accession>U4TY44</accession>
<dbReference type="EMBL" id="KB631747">
    <property type="protein sequence ID" value="ERL85737.1"/>
    <property type="molecule type" value="Genomic_DNA"/>
</dbReference>
<dbReference type="OrthoDB" id="6022258at2759"/>